<evidence type="ECO:0000313" key="4">
    <source>
        <dbReference type="Proteomes" id="UP000193558"/>
    </source>
</evidence>
<comment type="caution">
    <text evidence="3">The sequence shown here is derived from an EMBL/GenBank/DDBJ whole genome shotgun (WGS) entry which is preliminary data.</text>
</comment>
<dbReference type="EMBL" id="MLFR01000002">
    <property type="protein sequence ID" value="ORM71210.1"/>
    <property type="molecule type" value="Genomic_DNA"/>
</dbReference>
<proteinExistence type="inferred from homology"/>
<dbReference type="Gene3D" id="3.20.20.70">
    <property type="entry name" value="Aldolase class I"/>
    <property type="match status" value="1"/>
</dbReference>
<evidence type="ECO:0008006" key="5">
    <source>
        <dbReference type="Google" id="ProtNLM"/>
    </source>
</evidence>
<reference evidence="3 4" key="1">
    <citation type="journal article" date="2017" name="Antonie Van Leeuwenhoek">
        <title>Phylogenomic resolution of the bacterial genus Pantoea and its relationship with Erwinia and Tatumella.</title>
        <authorList>
            <person name="Palmer M."/>
            <person name="Steenkamp E.T."/>
            <person name="Coetzee M.P."/>
            <person name="Chan W.Y."/>
            <person name="van Zyl E."/>
            <person name="De Maayer P."/>
            <person name="Coutinho T.A."/>
            <person name="Blom J."/>
            <person name="Smits T.H."/>
            <person name="Duffy B."/>
            <person name="Venter S.N."/>
        </authorList>
    </citation>
    <scope>NUCLEOTIDE SEQUENCE [LARGE SCALE GENOMIC DNA]</scope>
    <source>
        <strain evidence="3 4">LMG 26275</strain>
    </source>
</reference>
<sequence>MVNENKTRIITPGKYDALRKVTSEQGFFEVAAMDHLIEFEALYGTEPASFGRIVDAKAELAAALGPHASALLLDPQYGLQSIVMGAVPRNTGVVAALEREGYASLNAPRSTVMRDGWSPLKARLAGAGTGKVCWFYRPDLDESIGASQRELIQRLQAECDQAELPLVVEPIWFPVPGEDTKSPEWRAKRVQGIVSSAREADEIGVDLLKLEFPGYVTTDKEIEASIVALKELGDSLSVPWVILSAGVNYEQFALQVELASKAGASGFMAGRSVWGEAMSLDPKARAEGIQTAIKRLNTLSAITRAHGTPFFPALNLDETVKELPANWYQKK</sequence>
<dbReference type="RefSeq" id="WP_084932568.1">
    <property type="nucleotide sequence ID" value="NZ_MLFR01000002.1"/>
</dbReference>
<evidence type="ECO:0000313" key="3">
    <source>
        <dbReference type="EMBL" id="ORM71210.1"/>
    </source>
</evidence>
<evidence type="ECO:0000256" key="1">
    <source>
        <dbReference type="ARBA" id="ARBA00008679"/>
    </source>
</evidence>
<dbReference type="InterPro" id="IPR050552">
    <property type="entry name" value="LacD_aldolase"/>
</dbReference>
<dbReference type="GO" id="GO:0061595">
    <property type="term" value="F:6-deoxy-6-sulfofructose-1-phosphate aldolase activity"/>
    <property type="evidence" value="ECO:0007669"/>
    <property type="project" value="TreeGrafter"/>
</dbReference>
<dbReference type="NCBIfam" id="NF009498">
    <property type="entry name" value="PRK12858.1"/>
    <property type="match status" value="1"/>
</dbReference>
<comment type="similarity">
    <text evidence="1">Belongs to the aldolase LacD family.</text>
</comment>
<name>A0A1X1D3Q7_9GAMM</name>
<dbReference type="Proteomes" id="UP000193558">
    <property type="component" value="Unassembled WGS sequence"/>
</dbReference>
<dbReference type="GO" id="GO:1902777">
    <property type="term" value="P:6-sulfoquinovose(1-) catabolic process"/>
    <property type="evidence" value="ECO:0007669"/>
    <property type="project" value="TreeGrafter"/>
</dbReference>
<dbReference type="SUPFAM" id="SSF51569">
    <property type="entry name" value="Aldolase"/>
    <property type="match status" value="1"/>
</dbReference>
<protein>
    <recommendedName>
        <fullName evidence="5">Tagatose-bisphosphate aldolase</fullName>
    </recommendedName>
</protein>
<dbReference type="InterPro" id="IPR013785">
    <property type="entry name" value="Aldolase_TIM"/>
</dbReference>
<dbReference type="PANTHER" id="PTHR39340">
    <property type="entry name" value="SULFOFRUCTOSEPHOSPHATE ALDOLASE"/>
    <property type="match status" value="1"/>
</dbReference>
<organism evidence="3 4">
    <name type="scientific">Pantoea rwandensis</name>
    <dbReference type="NCBI Taxonomy" id="1076550"/>
    <lineage>
        <taxon>Bacteria</taxon>
        <taxon>Pseudomonadati</taxon>
        <taxon>Pseudomonadota</taxon>
        <taxon>Gammaproteobacteria</taxon>
        <taxon>Enterobacterales</taxon>
        <taxon>Erwiniaceae</taxon>
        <taxon>Pantoea</taxon>
    </lineage>
</organism>
<dbReference type="OrthoDB" id="9802970at2"/>
<dbReference type="Pfam" id="PF01791">
    <property type="entry name" value="DeoC"/>
    <property type="match status" value="1"/>
</dbReference>
<evidence type="ECO:0000256" key="2">
    <source>
        <dbReference type="ARBA" id="ARBA00023239"/>
    </source>
</evidence>
<dbReference type="AlphaFoldDB" id="A0A1X1D3Q7"/>
<dbReference type="SMART" id="SM01133">
    <property type="entry name" value="DeoC"/>
    <property type="match status" value="1"/>
</dbReference>
<dbReference type="PANTHER" id="PTHR39340:SF1">
    <property type="entry name" value="SULFOFRUCTOSEPHOSPHATE ALDOLASE"/>
    <property type="match status" value="1"/>
</dbReference>
<gene>
    <name evidence="3" type="ORF">HA51_04875</name>
</gene>
<accession>A0A1X1D3Q7</accession>
<dbReference type="InterPro" id="IPR002915">
    <property type="entry name" value="DeoC/FbaB/LacD_aldolase"/>
</dbReference>
<keyword evidence="2" id="KW-0456">Lyase</keyword>